<accession>A0A6G5A994</accession>
<dbReference type="AlphaFoldDB" id="A0A6G5A994"/>
<organism evidence="3">
    <name type="scientific">Rhipicephalus microplus</name>
    <name type="common">Cattle tick</name>
    <name type="synonym">Boophilus microplus</name>
    <dbReference type="NCBI Taxonomy" id="6941"/>
    <lineage>
        <taxon>Eukaryota</taxon>
        <taxon>Metazoa</taxon>
        <taxon>Ecdysozoa</taxon>
        <taxon>Arthropoda</taxon>
        <taxon>Chelicerata</taxon>
        <taxon>Arachnida</taxon>
        <taxon>Acari</taxon>
        <taxon>Parasitiformes</taxon>
        <taxon>Ixodida</taxon>
        <taxon>Ixodoidea</taxon>
        <taxon>Ixodidae</taxon>
        <taxon>Rhipicephalinae</taxon>
        <taxon>Rhipicephalus</taxon>
        <taxon>Boophilus</taxon>
    </lineage>
</organism>
<dbReference type="VEuPathDB" id="VectorBase:LOC119164434"/>
<dbReference type="EMBL" id="GIKN01004467">
    <property type="protein sequence ID" value="NIE46740.1"/>
    <property type="molecule type" value="Transcribed_RNA"/>
</dbReference>
<dbReference type="SMART" id="SM00131">
    <property type="entry name" value="KU"/>
    <property type="match status" value="1"/>
</dbReference>
<dbReference type="PROSITE" id="PS50279">
    <property type="entry name" value="BPTI_KUNITZ_2"/>
    <property type="match status" value="1"/>
</dbReference>
<evidence type="ECO:0000256" key="1">
    <source>
        <dbReference type="SAM" id="SignalP"/>
    </source>
</evidence>
<dbReference type="OrthoDB" id="6505391at2759"/>
<dbReference type="Gene3D" id="4.10.410.10">
    <property type="entry name" value="Pancreatic trypsin inhibitor Kunitz domain"/>
    <property type="match status" value="1"/>
</dbReference>
<dbReference type="GO" id="GO:0004867">
    <property type="term" value="F:serine-type endopeptidase inhibitor activity"/>
    <property type="evidence" value="ECO:0007669"/>
    <property type="project" value="InterPro"/>
</dbReference>
<feature type="signal peptide" evidence="1">
    <location>
        <begin position="1"/>
        <end position="25"/>
    </location>
</feature>
<protein>
    <submittedName>
        <fullName evidence="3">Putative bovine pancreatic trypsin inhibitor</fullName>
    </submittedName>
</protein>
<dbReference type="SUPFAM" id="SSF57362">
    <property type="entry name" value="BPTI-like"/>
    <property type="match status" value="1"/>
</dbReference>
<evidence type="ECO:0000259" key="2">
    <source>
        <dbReference type="PROSITE" id="PS50279"/>
    </source>
</evidence>
<feature type="chain" id="PRO_5026115576" evidence="1">
    <location>
        <begin position="26"/>
        <end position="160"/>
    </location>
</feature>
<evidence type="ECO:0000313" key="3">
    <source>
        <dbReference type="EMBL" id="NIE46740.1"/>
    </source>
</evidence>
<name>A0A6G5A994_RHIMP</name>
<reference evidence="3" key="1">
    <citation type="submission" date="2020-03" db="EMBL/GenBank/DDBJ databases">
        <title>A transcriptome and proteome of the tick Rhipicephalus microplus shaped by the genetic composition of its hosts and developmental stage.</title>
        <authorList>
            <person name="Garcia G.R."/>
            <person name="Ribeiro J.M.C."/>
            <person name="Maruyama S.R."/>
            <person name="Gardinasse L.G."/>
            <person name="Nelson K."/>
            <person name="Ferreira B.R."/>
            <person name="Andrade T.G."/>
            <person name="Santos I.K.F.M."/>
        </authorList>
    </citation>
    <scope>NUCLEOTIDE SEQUENCE</scope>
    <source>
        <strain evidence="3">NSGR</strain>
        <tissue evidence="3">Salivary glands</tissue>
    </source>
</reference>
<keyword evidence="1" id="KW-0732">Signal</keyword>
<dbReference type="Pfam" id="PF00014">
    <property type="entry name" value="Kunitz_BPTI"/>
    <property type="match status" value="1"/>
</dbReference>
<feature type="domain" description="BPTI/Kunitz inhibitor" evidence="2">
    <location>
        <begin position="31"/>
        <end position="79"/>
    </location>
</feature>
<dbReference type="CDD" id="cd00109">
    <property type="entry name" value="Kunitz-type"/>
    <property type="match status" value="1"/>
</dbReference>
<dbReference type="InterPro" id="IPR002223">
    <property type="entry name" value="Kunitz_BPTI"/>
</dbReference>
<dbReference type="InterPro" id="IPR036880">
    <property type="entry name" value="Kunitz_BPTI_sf"/>
</dbReference>
<proteinExistence type="predicted"/>
<sequence>MNRTFVTLSFLAAYISVWKHSGATASRNPACSLLPDVENCTIVLLRWSFSSELNECKRNYVCRENQNNFVTKDLCEASCPPVPGVKPEPKPKDCRYWLANGHACYTYWFTSLRDYWGRQHPVMVYTGCGQWRRKMYVYYMETGKCTEIKQEVMAHKSKSR</sequence>